<dbReference type="EMBL" id="JBGMEH010000003">
    <property type="protein sequence ID" value="MFO3715962.1"/>
    <property type="molecule type" value="Genomic_DNA"/>
</dbReference>
<dbReference type="RefSeq" id="WP_394011804.1">
    <property type="nucleotide sequence ID" value="NZ_JBGMEH010000003.1"/>
</dbReference>
<comment type="subcellular location">
    <subcellularLocation>
        <location evidence="1 5">Cytoplasm</location>
    </subcellularLocation>
</comment>
<dbReference type="HAMAP" id="MF_01114">
    <property type="entry name" value="RecX"/>
    <property type="match status" value="1"/>
</dbReference>
<dbReference type="Pfam" id="PF02631">
    <property type="entry name" value="RecX_HTH2"/>
    <property type="match status" value="1"/>
</dbReference>
<name>A0ABW9MVV0_9FIRM</name>
<evidence type="ECO:0000259" key="6">
    <source>
        <dbReference type="Pfam" id="PF02631"/>
    </source>
</evidence>
<feature type="domain" description="RecX second three-helical" evidence="6">
    <location>
        <begin position="105"/>
        <end position="143"/>
    </location>
</feature>
<dbReference type="Pfam" id="PF21981">
    <property type="entry name" value="RecX_HTH3"/>
    <property type="match status" value="1"/>
</dbReference>
<evidence type="ECO:0000259" key="8">
    <source>
        <dbReference type="Pfam" id="PF21982"/>
    </source>
</evidence>
<feature type="domain" description="RecX third three-helical" evidence="7">
    <location>
        <begin position="152"/>
        <end position="196"/>
    </location>
</feature>
<dbReference type="InterPro" id="IPR003783">
    <property type="entry name" value="Regulatory_RecX"/>
</dbReference>
<evidence type="ECO:0000256" key="1">
    <source>
        <dbReference type="ARBA" id="ARBA00004496"/>
    </source>
</evidence>
<dbReference type="PANTHER" id="PTHR33602:SF1">
    <property type="entry name" value="REGULATORY PROTEIN RECX FAMILY PROTEIN"/>
    <property type="match status" value="1"/>
</dbReference>
<comment type="function">
    <text evidence="5">Modulates RecA activity.</text>
</comment>
<dbReference type="InterPro" id="IPR053924">
    <property type="entry name" value="RecX_HTH_2nd"/>
</dbReference>
<reference evidence="9 10" key="1">
    <citation type="journal article" date="2025" name="Anaerobe">
        <title>Description of Anaerococcus kampingiae sp. nov., Anaerococcus groningensis sp. nov., Anaerococcus martiniensis sp. nov., and Anaerococcus cruorum sp. nov., isolated from human clinical specimens.</title>
        <authorList>
            <person name="Boiten K.E."/>
            <person name="Meijer J."/>
            <person name="van Wezel E.M."/>
            <person name="Veloo A.C.M."/>
        </authorList>
    </citation>
    <scope>NUCLEOTIDE SEQUENCE [LARGE SCALE GENOMIC DNA]</scope>
    <source>
        <strain evidence="9 10">ENR1039</strain>
    </source>
</reference>
<dbReference type="PANTHER" id="PTHR33602">
    <property type="entry name" value="REGULATORY PROTEIN RECX FAMILY PROTEIN"/>
    <property type="match status" value="1"/>
</dbReference>
<accession>A0ABW9MVV0</accession>
<dbReference type="Proteomes" id="UP001638015">
    <property type="component" value="Unassembled WGS sequence"/>
</dbReference>
<proteinExistence type="inferred from homology"/>
<feature type="domain" description="RecX first three-helical" evidence="8">
    <location>
        <begin position="59"/>
        <end position="98"/>
    </location>
</feature>
<organism evidence="9 10">
    <name type="scientific">Anaerococcus cruorum</name>
    <dbReference type="NCBI Taxonomy" id="3115617"/>
    <lineage>
        <taxon>Bacteria</taxon>
        <taxon>Bacillati</taxon>
        <taxon>Bacillota</taxon>
        <taxon>Tissierellia</taxon>
        <taxon>Tissierellales</taxon>
        <taxon>Peptoniphilaceae</taxon>
        <taxon>Anaerococcus</taxon>
    </lineage>
</organism>
<evidence type="ECO:0000256" key="3">
    <source>
        <dbReference type="ARBA" id="ARBA00018111"/>
    </source>
</evidence>
<protein>
    <recommendedName>
        <fullName evidence="3 5">Regulatory protein RecX</fullName>
    </recommendedName>
</protein>
<sequence length="201" mass="23511">MIIEAIDYSDKYNLVILTISGEDFSISYDLYNDLLLNIDDELSFDTYKVILADDEVNRAKNLALSKISYAQKTSFEVEKLLKENDFSADTIEKTIDFLNEYGILNDEIYVKSYVADKHNISRWSKNKIRYSLKSKKINEDLINIYLDQISDEDEYENAYNFAVKKARNDFSIENKQKVYRYLAGKGFDFDIINKVVGELFK</sequence>
<dbReference type="InterPro" id="IPR036388">
    <property type="entry name" value="WH-like_DNA-bd_sf"/>
</dbReference>
<gene>
    <name evidence="5" type="primary">recX</name>
    <name evidence="9" type="ORF">ACCQ40_04050</name>
</gene>
<comment type="similarity">
    <text evidence="2 5">Belongs to the RecX family.</text>
</comment>
<keyword evidence="4 5" id="KW-0963">Cytoplasm</keyword>
<evidence type="ECO:0000259" key="7">
    <source>
        <dbReference type="Pfam" id="PF21981"/>
    </source>
</evidence>
<dbReference type="InterPro" id="IPR053925">
    <property type="entry name" value="RecX_HTH_3rd"/>
</dbReference>
<evidence type="ECO:0000313" key="10">
    <source>
        <dbReference type="Proteomes" id="UP001638015"/>
    </source>
</evidence>
<evidence type="ECO:0000313" key="9">
    <source>
        <dbReference type="EMBL" id="MFO3715962.1"/>
    </source>
</evidence>
<dbReference type="Pfam" id="PF21982">
    <property type="entry name" value="RecX_HTH1"/>
    <property type="match status" value="1"/>
</dbReference>
<evidence type="ECO:0000256" key="5">
    <source>
        <dbReference type="HAMAP-Rule" id="MF_01114"/>
    </source>
</evidence>
<keyword evidence="10" id="KW-1185">Reference proteome</keyword>
<dbReference type="InterPro" id="IPR053926">
    <property type="entry name" value="RecX_HTH_1st"/>
</dbReference>
<dbReference type="Gene3D" id="1.10.10.10">
    <property type="entry name" value="Winged helix-like DNA-binding domain superfamily/Winged helix DNA-binding domain"/>
    <property type="match status" value="3"/>
</dbReference>
<comment type="caution">
    <text evidence="9">The sequence shown here is derived from an EMBL/GenBank/DDBJ whole genome shotgun (WGS) entry which is preliminary data.</text>
</comment>
<evidence type="ECO:0000256" key="4">
    <source>
        <dbReference type="ARBA" id="ARBA00022490"/>
    </source>
</evidence>
<evidence type="ECO:0000256" key="2">
    <source>
        <dbReference type="ARBA" id="ARBA00009695"/>
    </source>
</evidence>